<evidence type="ECO:0000259" key="2">
    <source>
        <dbReference type="Pfam" id="PF17802"/>
    </source>
</evidence>
<dbReference type="InterPro" id="IPR013783">
    <property type="entry name" value="Ig-like_fold"/>
</dbReference>
<keyword evidence="1" id="KW-0472">Membrane</keyword>
<comment type="caution">
    <text evidence="3">The sequence shown here is derived from an EMBL/GenBank/DDBJ whole genome shotgun (WGS) entry which is preliminary data.</text>
</comment>
<feature type="transmembrane region" description="Helical" evidence="1">
    <location>
        <begin position="771"/>
        <end position="791"/>
    </location>
</feature>
<keyword evidence="1" id="KW-0812">Transmembrane</keyword>
<organism evidence="3 4">
    <name type="scientific">Bifidobacterium canis</name>
    <dbReference type="NCBI Taxonomy" id="2610880"/>
    <lineage>
        <taxon>Bacteria</taxon>
        <taxon>Bacillati</taxon>
        <taxon>Actinomycetota</taxon>
        <taxon>Actinomycetes</taxon>
        <taxon>Bifidobacteriales</taxon>
        <taxon>Bifidobacteriaceae</taxon>
        <taxon>Bifidobacterium</taxon>
    </lineage>
</organism>
<dbReference type="Gene3D" id="2.60.40.10">
    <property type="entry name" value="Immunoglobulins"/>
    <property type="match status" value="1"/>
</dbReference>
<dbReference type="Pfam" id="PF17802">
    <property type="entry name" value="SpaA"/>
    <property type="match status" value="1"/>
</dbReference>
<reference evidence="3 4" key="1">
    <citation type="submission" date="2019-09" db="EMBL/GenBank/DDBJ databases">
        <title>Bifidobacterium canis sp. nov., isolated from the digestive tract of German Shepherd dog puppy.</title>
        <authorList>
            <person name="Bunesova V."/>
        </authorList>
    </citation>
    <scope>NUCLEOTIDE SEQUENCE [LARGE SCALE GENOMIC DNA]</scope>
    <source>
        <strain evidence="3 4">GSD1FS</strain>
    </source>
</reference>
<dbReference type="AlphaFoldDB" id="A0A7K1J6V4"/>
<evidence type="ECO:0000256" key="1">
    <source>
        <dbReference type="SAM" id="Phobius"/>
    </source>
</evidence>
<sequence>MGDKQTSYSNTAKLCAPDSVCAEASATHTMTSPFSKTAGNPTINTENTDSGTQMTATLPWTLTIGSDTEGVSVGDSGTWTLTDTLKPIEYWRDGTVIVLPHSFTTEQKQQLESVVTQAFEKALTGAKVDITFTETDGKTTGFTITCDKAVPAGTKIVLNYASTFYAGVGNYGWLHPDNCVNLGSFEACASSSFDTTVPDTPGDETKPTLRVEKMDGDNWQSGDTSHNYDDLKTQDDEKVLNWAIDIHPPETDGETDLVITEHLPEGTHLHTDGGLLFRNDSNAFADQQFEFDDDGNATLRNSAGDVVATAQWNDDTKTATITLKPAFWQGITITKDTTIRLTVLAGFDDAPYQMNNAAFKNTVTAAYGDHQEVSAEHTQRINRDAYSNLGNKEVMNKVPQYDTNGSAITNKAVYQLSVNPKGICVGAESDAGECSPARLTFDDVMTYKRELGYDNGELVLDPDSIHVYTPVSEGTEGSKRITRVKTNSDGTALLQWCNTSTKDCQTWNPNDSAYEPVPQTDTITVRELTLSEYSYTISADHPTTLIPDSDGKQIMEWTNTLKFDVPNQLPLIIDYSYTALADHVPDDNGNPQEPWIHVNNKMTLHGKEYAPADDRFAVNVKRAAAGADTTVIGVTVRKVDAENNGKLLDGAKFTLEAWDSSDNKWVELPDYQNAAAENGILSISNLTYNRAYRLTETCAPSGYALAAEPLYFVIDKLVPKDGELITDENYPWNAPSDFAGRHISNSTTLFFENSAEPIILPSAGGSGSARIFVLGGFALLAVVLACAVVMLKRPEISGR</sequence>
<keyword evidence="1" id="KW-1133">Transmembrane helix</keyword>
<evidence type="ECO:0000313" key="3">
    <source>
        <dbReference type="EMBL" id="MUH60291.1"/>
    </source>
</evidence>
<gene>
    <name evidence="3" type="ORF">GSD1FS_1656</name>
</gene>
<dbReference type="EMBL" id="WNLP01000009">
    <property type="protein sequence ID" value="MUH60291.1"/>
    <property type="molecule type" value="Genomic_DNA"/>
</dbReference>
<accession>A0A7K1J6V4</accession>
<keyword evidence="4" id="KW-1185">Reference proteome</keyword>
<dbReference type="Proteomes" id="UP000487882">
    <property type="component" value="Unassembled WGS sequence"/>
</dbReference>
<feature type="domain" description="SpaA-like prealbumin fold" evidence="2">
    <location>
        <begin position="634"/>
        <end position="716"/>
    </location>
</feature>
<evidence type="ECO:0000313" key="4">
    <source>
        <dbReference type="Proteomes" id="UP000487882"/>
    </source>
</evidence>
<name>A0A7K1J6V4_9BIFI</name>
<dbReference type="GO" id="GO:0005975">
    <property type="term" value="P:carbohydrate metabolic process"/>
    <property type="evidence" value="ECO:0007669"/>
    <property type="project" value="UniProtKB-ARBA"/>
</dbReference>
<protein>
    <recommendedName>
        <fullName evidence="2">SpaA-like prealbumin fold domain-containing protein</fullName>
    </recommendedName>
</protein>
<proteinExistence type="predicted"/>
<dbReference type="InterPro" id="IPR041033">
    <property type="entry name" value="SpaA_PFL_dom_1"/>
</dbReference>